<feature type="transmembrane region" description="Helical" evidence="5">
    <location>
        <begin position="98"/>
        <end position="129"/>
    </location>
</feature>
<reference evidence="6 7" key="1">
    <citation type="submission" date="2019-06" db="EMBL/GenBank/DDBJ databases">
        <title>Pac Bio to generate improved reference genome sequences for organisms with transposon mutant libraries (support for FEBA project).</title>
        <authorList>
            <person name="Blow M."/>
        </authorList>
    </citation>
    <scope>NUCLEOTIDE SEQUENCE [LARGE SCALE GENOMIC DNA]</scope>
    <source>
        <strain evidence="6 7">USDA 1844</strain>
    </source>
</reference>
<gene>
    <name evidence="6" type="ORF">BCL32_7278</name>
</gene>
<keyword evidence="2 5" id="KW-0812">Transmembrane</keyword>
<keyword evidence="6" id="KW-0808">Transferase</keyword>
<name>A0A559SX13_9HYPH</name>
<dbReference type="GO" id="GO:0032259">
    <property type="term" value="P:methylation"/>
    <property type="evidence" value="ECO:0007669"/>
    <property type="project" value="UniProtKB-KW"/>
</dbReference>
<keyword evidence="6" id="KW-0489">Methyltransferase</keyword>
<evidence type="ECO:0000313" key="6">
    <source>
        <dbReference type="EMBL" id="TVZ66855.1"/>
    </source>
</evidence>
<keyword evidence="3 5" id="KW-1133">Transmembrane helix</keyword>
<comment type="subcellular location">
    <subcellularLocation>
        <location evidence="1">Endomembrane system</location>
        <topology evidence="1">Multi-pass membrane protein</topology>
    </subcellularLocation>
</comment>
<feature type="transmembrane region" description="Helical" evidence="5">
    <location>
        <begin position="48"/>
        <end position="67"/>
    </location>
</feature>
<feature type="transmembrane region" description="Helical" evidence="5">
    <location>
        <begin position="20"/>
        <end position="36"/>
    </location>
</feature>
<evidence type="ECO:0000256" key="1">
    <source>
        <dbReference type="ARBA" id="ARBA00004127"/>
    </source>
</evidence>
<evidence type="ECO:0000256" key="3">
    <source>
        <dbReference type="ARBA" id="ARBA00022989"/>
    </source>
</evidence>
<proteinExistence type="predicted"/>
<dbReference type="EMBL" id="VISO01000003">
    <property type="protein sequence ID" value="TVZ66855.1"/>
    <property type="molecule type" value="Genomic_DNA"/>
</dbReference>
<dbReference type="GO" id="GO:0012505">
    <property type="term" value="C:endomembrane system"/>
    <property type="evidence" value="ECO:0007669"/>
    <property type="project" value="UniProtKB-SubCell"/>
</dbReference>
<dbReference type="GO" id="GO:0008168">
    <property type="term" value="F:methyltransferase activity"/>
    <property type="evidence" value="ECO:0007669"/>
    <property type="project" value="UniProtKB-KW"/>
</dbReference>
<protein>
    <submittedName>
        <fullName evidence="6">Protein-S-isoprenylcysteine O-methyltransferase Ste14</fullName>
    </submittedName>
</protein>
<evidence type="ECO:0000313" key="7">
    <source>
        <dbReference type="Proteomes" id="UP000319824"/>
    </source>
</evidence>
<dbReference type="RefSeq" id="WP_022716956.1">
    <property type="nucleotide sequence ID" value="NZ_ATTQ01000012.1"/>
</dbReference>
<dbReference type="Gene3D" id="1.20.120.1630">
    <property type="match status" value="1"/>
</dbReference>
<dbReference type="InterPro" id="IPR007318">
    <property type="entry name" value="Phopholipid_MeTrfase"/>
</dbReference>
<evidence type="ECO:0000256" key="2">
    <source>
        <dbReference type="ARBA" id="ARBA00022692"/>
    </source>
</evidence>
<organism evidence="6 7">
    <name type="scientific">Rhizobium mongolense USDA 1844</name>
    <dbReference type="NCBI Taxonomy" id="1079460"/>
    <lineage>
        <taxon>Bacteria</taxon>
        <taxon>Pseudomonadati</taxon>
        <taxon>Pseudomonadota</taxon>
        <taxon>Alphaproteobacteria</taxon>
        <taxon>Hyphomicrobiales</taxon>
        <taxon>Rhizobiaceae</taxon>
        <taxon>Rhizobium/Agrobacterium group</taxon>
        <taxon>Rhizobium</taxon>
    </lineage>
</organism>
<dbReference type="InterPro" id="IPR052527">
    <property type="entry name" value="Metal_cation-efflux_comp"/>
</dbReference>
<dbReference type="Pfam" id="PF04191">
    <property type="entry name" value="PEMT"/>
    <property type="match status" value="1"/>
</dbReference>
<sequence length="160" mass="17670">MNEVSGNWRDSSGAAVRPPIAWALAVIAALALDWLYQLPFLPAAMPAGALGGIVFLAGLALLIWAAGTFRRAGTQIQTTQPTATIVDEGPYRFTRNPIYIGMFLGLIGLAIAIDSLWLILLLVPFYLVIRYGVVAREEAYLERKFGDVYLAYKARVRRWL</sequence>
<dbReference type="AlphaFoldDB" id="A0A559SX13"/>
<evidence type="ECO:0000256" key="4">
    <source>
        <dbReference type="ARBA" id="ARBA00023136"/>
    </source>
</evidence>
<dbReference type="Proteomes" id="UP000319824">
    <property type="component" value="Unassembled WGS sequence"/>
</dbReference>
<dbReference type="PANTHER" id="PTHR43847:SF1">
    <property type="entry name" value="BLL3993 PROTEIN"/>
    <property type="match status" value="1"/>
</dbReference>
<comment type="caution">
    <text evidence="6">The sequence shown here is derived from an EMBL/GenBank/DDBJ whole genome shotgun (WGS) entry which is preliminary data.</text>
</comment>
<dbReference type="PANTHER" id="PTHR43847">
    <property type="entry name" value="BLL3993 PROTEIN"/>
    <property type="match status" value="1"/>
</dbReference>
<keyword evidence="4 5" id="KW-0472">Membrane</keyword>
<evidence type="ECO:0000256" key="5">
    <source>
        <dbReference type="SAM" id="Phobius"/>
    </source>
</evidence>
<accession>A0A559SX13</accession>